<evidence type="ECO:0000256" key="3">
    <source>
        <dbReference type="SAM" id="MobiDB-lite"/>
    </source>
</evidence>
<feature type="region of interest" description="Disordered" evidence="3">
    <location>
        <begin position="57"/>
        <end position="77"/>
    </location>
</feature>
<dbReference type="Proteomes" id="UP000288024">
    <property type="component" value="Unassembled WGS sequence"/>
</dbReference>
<dbReference type="HAMAP" id="MF_01103">
    <property type="entry name" value="UPF0291"/>
    <property type="match status" value="1"/>
</dbReference>
<keyword evidence="5" id="KW-1185">Reference proteome</keyword>
<dbReference type="GO" id="GO:0005737">
    <property type="term" value="C:cytoplasm"/>
    <property type="evidence" value="ECO:0007669"/>
    <property type="project" value="UniProtKB-SubCell"/>
</dbReference>
<organism evidence="4 5">
    <name type="scientific">Niallia taxi</name>
    <dbReference type="NCBI Taxonomy" id="2499688"/>
    <lineage>
        <taxon>Bacteria</taxon>
        <taxon>Bacillati</taxon>
        <taxon>Bacillota</taxon>
        <taxon>Bacilli</taxon>
        <taxon>Bacillales</taxon>
        <taxon>Bacillaceae</taxon>
        <taxon>Niallia</taxon>
    </lineage>
</organism>
<comment type="subcellular location">
    <subcellularLocation>
        <location evidence="2">Cytoplasm</location>
    </subcellularLocation>
</comment>
<dbReference type="PANTHER" id="PTHR37300:SF2">
    <property type="entry name" value="UPF0291 PROTEIN BC_1827"/>
    <property type="match status" value="1"/>
</dbReference>
<feature type="compositionally biased region" description="Basic and acidic residues" evidence="3">
    <location>
        <begin position="61"/>
        <end position="77"/>
    </location>
</feature>
<sequence>MREKLNRINELARISKIRNLTQEEIDERELLFNRYIKEFRGSMDSILLNTTIIDPLGNDVTPEKLKEEQEKSRDVTQ</sequence>
<dbReference type="Pfam" id="PF05979">
    <property type="entry name" value="DUF896"/>
    <property type="match status" value="1"/>
</dbReference>
<name>A0A437KAR2_9BACI</name>
<reference evidence="4 5" key="1">
    <citation type="submission" date="2019-01" db="EMBL/GenBank/DDBJ databases">
        <title>Bacillus sp. M5HDSG1-1, whole genome shotgun sequence.</title>
        <authorList>
            <person name="Tuo L."/>
        </authorList>
    </citation>
    <scope>NUCLEOTIDE SEQUENCE [LARGE SCALE GENOMIC DNA]</scope>
    <source>
        <strain evidence="4 5">M5HDSG1-1</strain>
    </source>
</reference>
<keyword evidence="1 2" id="KW-0963">Cytoplasm</keyword>
<evidence type="ECO:0000313" key="4">
    <source>
        <dbReference type="EMBL" id="RVT62524.1"/>
    </source>
</evidence>
<proteinExistence type="inferred from homology"/>
<gene>
    <name evidence="4" type="ORF">EM808_12085</name>
</gene>
<accession>A0A437KAR2</accession>
<dbReference type="AlphaFoldDB" id="A0A437KAR2"/>
<evidence type="ECO:0000256" key="1">
    <source>
        <dbReference type="ARBA" id="ARBA00022490"/>
    </source>
</evidence>
<dbReference type="EMBL" id="RZTZ01000004">
    <property type="protein sequence ID" value="RVT62524.1"/>
    <property type="molecule type" value="Genomic_DNA"/>
</dbReference>
<dbReference type="PANTHER" id="PTHR37300">
    <property type="entry name" value="UPF0291 PROTEIN CBO2609/CLC_2481"/>
    <property type="match status" value="1"/>
</dbReference>
<evidence type="ECO:0000313" key="5">
    <source>
        <dbReference type="Proteomes" id="UP000288024"/>
    </source>
</evidence>
<dbReference type="SUPFAM" id="SSF158221">
    <property type="entry name" value="YnzC-like"/>
    <property type="match status" value="1"/>
</dbReference>
<dbReference type="Gene3D" id="1.10.287.540">
    <property type="entry name" value="Helix hairpin bin"/>
    <property type="match status" value="1"/>
</dbReference>
<evidence type="ECO:0000256" key="2">
    <source>
        <dbReference type="HAMAP-Rule" id="MF_01103"/>
    </source>
</evidence>
<protein>
    <recommendedName>
        <fullName evidence="2">UPF0291 protein EM808_12085</fullName>
    </recommendedName>
</protein>
<dbReference type="RefSeq" id="WP_127738475.1">
    <property type="nucleotide sequence ID" value="NZ_RZTZ01000004.1"/>
</dbReference>
<comment type="similarity">
    <text evidence="2">Belongs to the UPF0291 family.</text>
</comment>
<dbReference type="InterPro" id="IPR009242">
    <property type="entry name" value="DUF896"/>
</dbReference>
<comment type="caution">
    <text evidence="4">The sequence shown here is derived from an EMBL/GenBank/DDBJ whole genome shotgun (WGS) entry which is preliminary data.</text>
</comment>